<dbReference type="EMBL" id="VBAM01000389">
    <property type="protein sequence ID" value="TMJ08563.1"/>
    <property type="molecule type" value="Genomic_DNA"/>
</dbReference>
<dbReference type="Proteomes" id="UP000320393">
    <property type="component" value="Unassembled WGS sequence"/>
</dbReference>
<protein>
    <submittedName>
        <fullName evidence="1">Uncharacterized protein</fullName>
    </submittedName>
</protein>
<comment type="caution">
    <text evidence="1">The sequence shown here is derived from an EMBL/GenBank/DDBJ whole genome shotgun (WGS) entry which is preliminary data.</text>
</comment>
<reference evidence="1 2" key="1">
    <citation type="journal article" date="2019" name="Nat. Microbiol.">
        <title>Mediterranean grassland soil C-N compound turnover is dependent on rainfall and depth, and is mediated by genomically divergent microorganisms.</title>
        <authorList>
            <person name="Diamond S."/>
            <person name="Andeer P.F."/>
            <person name="Li Z."/>
            <person name="Crits-Christoph A."/>
            <person name="Burstein D."/>
            <person name="Anantharaman K."/>
            <person name="Lane K.R."/>
            <person name="Thomas B.C."/>
            <person name="Pan C."/>
            <person name="Northen T.R."/>
            <person name="Banfield J.F."/>
        </authorList>
    </citation>
    <scope>NUCLEOTIDE SEQUENCE [LARGE SCALE GENOMIC DNA]</scope>
    <source>
        <strain evidence="1">NP_5</strain>
    </source>
</reference>
<accession>A0A537LKN6</accession>
<proteinExistence type="predicted"/>
<name>A0A537LKN6_9BACT</name>
<evidence type="ECO:0000313" key="1">
    <source>
        <dbReference type="EMBL" id="TMJ08563.1"/>
    </source>
</evidence>
<gene>
    <name evidence="1" type="ORF">E6H02_09770</name>
</gene>
<dbReference type="AlphaFoldDB" id="A0A537LKN6"/>
<evidence type="ECO:0000313" key="2">
    <source>
        <dbReference type="Proteomes" id="UP000320393"/>
    </source>
</evidence>
<sequence length="117" mass="12404">MLLALSEPITVGPEAVGKPTDHRRVVVEVMGRILAERDVLPRARSHAMPLPTWSACAAVRPGLFAALATAVPFVLLSAEGRAARTDTAPLQQARLATLARIGPPTGEVESRSPPPVW</sequence>
<organism evidence="1 2">
    <name type="scientific">Candidatus Segetimicrobium genomatis</name>
    <dbReference type="NCBI Taxonomy" id="2569760"/>
    <lineage>
        <taxon>Bacteria</taxon>
        <taxon>Bacillati</taxon>
        <taxon>Candidatus Sysuimicrobiota</taxon>
        <taxon>Candidatus Sysuimicrobiia</taxon>
        <taxon>Candidatus Sysuimicrobiales</taxon>
        <taxon>Candidatus Segetimicrobiaceae</taxon>
        <taxon>Candidatus Segetimicrobium</taxon>
    </lineage>
</organism>